<feature type="transmembrane region" description="Helical" evidence="1">
    <location>
        <begin position="20"/>
        <end position="41"/>
    </location>
</feature>
<feature type="non-terminal residue" evidence="2">
    <location>
        <position position="231"/>
    </location>
</feature>
<accession>A0A381ZHW9</accession>
<evidence type="ECO:0000313" key="2">
    <source>
        <dbReference type="EMBL" id="SVA88850.1"/>
    </source>
</evidence>
<organism evidence="2">
    <name type="scientific">marine metagenome</name>
    <dbReference type="NCBI Taxonomy" id="408172"/>
    <lineage>
        <taxon>unclassified sequences</taxon>
        <taxon>metagenomes</taxon>
        <taxon>ecological metagenomes</taxon>
    </lineage>
</organism>
<keyword evidence="1" id="KW-0472">Membrane</keyword>
<keyword evidence="1" id="KW-0812">Transmembrane</keyword>
<evidence type="ECO:0000256" key="1">
    <source>
        <dbReference type="SAM" id="Phobius"/>
    </source>
</evidence>
<keyword evidence="1" id="KW-1133">Transmembrane helix</keyword>
<protein>
    <submittedName>
        <fullName evidence="2">Uncharacterized protein</fullName>
    </submittedName>
</protein>
<name>A0A381ZHW9_9ZZZZ</name>
<sequence length="231" mass="25423">MAEQGFCKPQVRGSNPCAGTILTGLALSALVTVVYLGRFLVLRFGSFEGNDTMLIYANSKNRPFHYGQFPLETLPRDETVISREAARPPLSRPTKKPVEGLLGQSANRYLRIFSRIAEGEPARARAPVPDDLQRRTADIKGLAYFLDAAQVGICRIPAHAWLQGAEKSTHDYAIVFLVEDGRVPEEDNLAHEWVTSAVRAATNMRVAEIAAVTAGHIRQMGWSTRPHISGE</sequence>
<dbReference type="AlphaFoldDB" id="A0A381ZHW9"/>
<dbReference type="EMBL" id="UINC01021391">
    <property type="protein sequence ID" value="SVA88850.1"/>
    <property type="molecule type" value="Genomic_DNA"/>
</dbReference>
<proteinExistence type="predicted"/>
<reference evidence="2" key="1">
    <citation type="submission" date="2018-05" db="EMBL/GenBank/DDBJ databases">
        <authorList>
            <person name="Lanie J.A."/>
            <person name="Ng W.-L."/>
            <person name="Kazmierczak K.M."/>
            <person name="Andrzejewski T.M."/>
            <person name="Davidsen T.M."/>
            <person name="Wayne K.J."/>
            <person name="Tettelin H."/>
            <person name="Glass J.I."/>
            <person name="Rusch D."/>
            <person name="Podicherti R."/>
            <person name="Tsui H.-C.T."/>
            <person name="Winkler M.E."/>
        </authorList>
    </citation>
    <scope>NUCLEOTIDE SEQUENCE</scope>
</reference>
<gene>
    <name evidence="2" type="ORF">METZ01_LOCUS141704</name>
</gene>